<gene>
    <name evidence="2" type="ORF">RRG08_014580</name>
</gene>
<accession>A0AAE1D0M8</accession>
<sequence length="105" mass="11989">MGLVYHVLDAQLDAPENLSSCSKAMSYVSDAFADAFHIYFILYFRGLIVSLSINFSRPERMSETRTLPWKETGMLISVNYPSRTSVNYLSPTSVNYLKSDKFELM</sequence>
<name>A0AAE1D0M8_9GAST</name>
<keyword evidence="1" id="KW-0812">Transmembrane</keyword>
<dbReference type="EMBL" id="JAWDGP010005935">
    <property type="protein sequence ID" value="KAK3749604.1"/>
    <property type="molecule type" value="Genomic_DNA"/>
</dbReference>
<keyword evidence="3" id="KW-1185">Reference proteome</keyword>
<keyword evidence="1" id="KW-1133">Transmembrane helix</keyword>
<keyword evidence="1" id="KW-0472">Membrane</keyword>
<comment type="caution">
    <text evidence="2">The sequence shown here is derived from an EMBL/GenBank/DDBJ whole genome shotgun (WGS) entry which is preliminary data.</text>
</comment>
<evidence type="ECO:0000256" key="1">
    <source>
        <dbReference type="SAM" id="Phobius"/>
    </source>
</evidence>
<protein>
    <submittedName>
        <fullName evidence="2">Uncharacterized protein</fullName>
    </submittedName>
</protein>
<evidence type="ECO:0000313" key="2">
    <source>
        <dbReference type="EMBL" id="KAK3749604.1"/>
    </source>
</evidence>
<reference evidence="2" key="1">
    <citation type="journal article" date="2023" name="G3 (Bethesda)">
        <title>A reference genome for the long-term kleptoplast-retaining sea slug Elysia crispata morphotype clarki.</title>
        <authorList>
            <person name="Eastman K.E."/>
            <person name="Pendleton A.L."/>
            <person name="Shaikh M.A."/>
            <person name="Suttiyut T."/>
            <person name="Ogas R."/>
            <person name="Tomko P."/>
            <person name="Gavelis G."/>
            <person name="Widhalm J.R."/>
            <person name="Wisecaver J.H."/>
        </authorList>
    </citation>
    <scope>NUCLEOTIDE SEQUENCE</scope>
    <source>
        <strain evidence="2">ECLA1</strain>
    </source>
</reference>
<feature type="transmembrane region" description="Helical" evidence="1">
    <location>
        <begin position="36"/>
        <end position="55"/>
    </location>
</feature>
<organism evidence="2 3">
    <name type="scientific">Elysia crispata</name>
    <name type="common">lettuce slug</name>
    <dbReference type="NCBI Taxonomy" id="231223"/>
    <lineage>
        <taxon>Eukaryota</taxon>
        <taxon>Metazoa</taxon>
        <taxon>Spiralia</taxon>
        <taxon>Lophotrochozoa</taxon>
        <taxon>Mollusca</taxon>
        <taxon>Gastropoda</taxon>
        <taxon>Heterobranchia</taxon>
        <taxon>Euthyneura</taxon>
        <taxon>Panpulmonata</taxon>
        <taxon>Sacoglossa</taxon>
        <taxon>Placobranchoidea</taxon>
        <taxon>Plakobranchidae</taxon>
        <taxon>Elysia</taxon>
    </lineage>
</organism>
<proteinExistence type="predicted"/>
<dbReference type="AlphaFoldDB" id="A0AAE1D0M8"/>
<evidence type="ECO:0000313" key="3">
    <source>
        <dbReference type="Proteomes" id="UP001283361"/>
    </source>
</evidence>
<dbReference type="Proteomes" id="UP001283361">
    <property type="component" value="Unassembled WGS sequence"/>
</dbReference>